<dbReference type="OrthoDB" id="74382at2759"/>
<dbReference type="InterPro" id="IPR050173">
    <property type="entry name" value="ABC_transporter_C-like"/>
</dbReference>
<dbReference type="GO" id="GO:0140359">
    <property type="term" value="F:ABC-type transporter activity"/>
    <property type="evidence" value="ECO:0007669"/>
    <property type="project" value="InterPro"/>
</dbReference>
<accession>T0Q931</accession>
<dbReference type="CDD" id="cd18579">
    <property type="entry name" value="ABC_6TM_ABCC_D1"/>
    <property type="match status" value="1"/>
</dbReference>
<evidence type="ECO:0000256" key="4">
    <source>
        <dbReference type="ARBA" id="ARBA00022737"/>
    </source>
</evidence>
<dbReference type="PROSITE" id="PS50929">
    <property type="entry name" value="ABC_TM1F"/>
    <property type="match status" value="1"/>
</dbReference>
<proteinExistence type="predicted"/>
<feature type="domain" description="ABC transporter" evidence="10">
    <location>
        <begin position="409"/>
        <end position="572"/>
    </location>
</feature>
<evidence type="ECO:0000256" key="9">
    <source>
        <dbReference type="SAM" id="Phobius"/>
    </source>
</evidence>
<keyword evidence="13" id="KW-1185">Reference proteome</keyword>
<keyword evidence="3 9" id="KW-0812">Transmembrane</keyword>
<name>T0Q931_SAPDV</name>
<evidence type="ECO:0000256" key="5">
    <source>
        <dbReference type="ARBA" id="ARBA00022741"/>
    </source>
</evidence>
<feature type="transmembrane region" description="Helical" evidence="9">
    <location>
        <begin position="319"/>
        <end position="340"/>
    </location>
</feature>
<evidence type="ECO:0000256" key="6">
    <source>
        <dbReference type="ARBA" id="ARBA00022840"/>
    </source>
</evidence>
<protein>
    <recommendedName>
        <fullName evidence="14">ABC transmembrane type-1 domain-containing protein</fullName>
    </recommendedName>
</protein>
<dbReference type="eggNOG" id="KOG0054">
    <property type="taxonomic scope" value="Eukaryota"/>
</dbReference>
<evidence type="ECO:0008006" key="14">
    <source>
        <dbReference type="Google" id="ProtNLM"/>
    </source>
</evidence>
<evidence type="ECO:0000259" key="10">
    <source>
        <dbReference type="PROSITE" id="PS50893"/>
    </source>
</evidence>
<dbReference type="GO" id="GO:0005524">
    <property type="term" value="F:ATP binding"/>
    <property type="evidence" value="ECO:0007669"/>
    <property type="project" value="UniProtKB-KW"/>
</dbReference>
<dbReference type="STRING" id="1156394.T0Q931"/>
<dbReference type="VEuPathDB" id="FungiDB:SDRG_08174"/>
<evidence type="ECO:0000259" key="11">
    <source>
        <dbReference type="PROSITE" id="PS50929"/>
    </source>
</evidence>
<dbReference type="InterPro" id="IPR003439">
    <property type="entry name" value="ABC_transporter-like_ATP-bd"/>
</dbReference>
<dbReference type="InParanoid" id="T0Q931"/>
<evidence type="ECO:0000313" key="12">
    <source>
        <dbReference type="EMBL" id="EQC34404.1"/>
    </source>
</evidence>
<keyword evidence="5" id="KW-0547">Nucleotide-binding</keyword>
<dbReference type="InterPro" id="IPR027417">
    <property type="entry name" value="P-loop_NTPase"/>
</dbReference>
<organism evidence="12 13">
    <name type="scientific">Saprolegnia diclina (strain VS20)</name>
    <dbReference type="NCBI Taxonomy" id="1156394"/>
    <lineage>
        <taxon>Eukaryota</taxon>
        <taxon>Sar</taxon>
        <taxon>Stramenopiles</taxon>
        <taxon>Oomycota</taxon>
        <taxon>Saprolegniomycetes</taxon>
        <taxon>Saprolegniales</taxon>
        <taxon>Saprolegniaceae</taxon>
        <taxon>Saprolegnia</taxon>
    </lineage>
</organism>
<feature type="transmembrane region" description="Helical" evidence="9">
    <location>
        <begin position="85"/>
        <end position="109"/>
    </location>
</feature>
<feature type="transmembrane region" description="Helical" evidence="9">
    <location>
        <begin position="222"/>
        <end position="248"/>
    </location>
</feature>
<evidence type="ECO:0000256" key="3">
    <source>
        <dbReference type="ARBA" id="ARBA00022692"/>
    </source>
</evidence>
<dbReference type="Gene3D" id="3.40.50.300">
    <property type="entry name" value="P-loop containing nucleotide triphosphate hydrolases"/>
    <property type="match status" value="1"/>
</dbReference>
<keyword evidence="6" id="KW-0067">ATP-binding</keyword>
<dbReference type="Pfam" id="PF00005">
    <property type="entry name" value="ABC_tran"/>
    <property type="match status" value="1"/>
</dbReference>
<evidence type="ECO:0000256" key="1">
    <source>
        <dbReference type="ARBA" id="ARBA00004127"/>
    </source>
</evidence>
<evidence type="ECO:0000256" key="8">
    <source>
        <dbReference type="ARBA" id="ARBA00023136"/>
    </source>
</evidence>
<feature type="transmembrane region" description="Helical" evidence="9">
    <location>
        <begin position="192"/>
        <end position="210"/>
    </location>
</feature>
<reference evidence="12 13" key="1">
    <citation type="submission" date="2012-04" db="EMBL/GenBank/DDBJ databases">
        <title>The Genome Sequence of Saprolegnia declina VS20.</title>
        <authorList>
            <consortium name="The Broad Institute Genome Sequencing Platform"/>
            <person name="Russ C."/>
            <person name="Nusbaum C."/>
            <person name="Tyler B."/>
            <person name="van West P."/>
            <person name="Dieguez-Uribeondo J."/>
            <person name="de Bruijn I."/>
            <person name="Tripathy S."/>
            <person name="Jiang R."/>
            <person name="Young S.K."/>
            <person name="Zeng Q."/>
            <person name="Gargeya S."/>
            <person name="Fitzgerald M."/>
            <person name="Haas B."/>
            <person name="Abouelleil A."/>
            <person name="Alvarado L."/>
            <person name="Arachchi H.M."/>
            <person name="Berlin A."/>
            <person name="Chapman S.B."/>
            <person name="Goldberg J."/>
            <person name="Griggs A."/>
            <person name="Gujja S."/>
            <person name="Hansen M."/>
            <person name="Howarth C."/>
            <person name="Imamovic A."/>
            <person name="Larimer J."/>
            <person name="McCowen C."/>
            <person name="Montmayeur A."/>
            <person name="Murphy C."/>
            <person name="Neiman D."/>
            <person name="Pearson M."/>
            <person name="Priest M."/>
            <person name="Roberts A."/>
            <person name="Saif S."/>
            <person name="Shea T."/>
            <person name="Sisk P."/>
            <person name="Sykes S."/>
            <person name="Wortman J."/>
            <person name="Nusbaum C."/>
            <person name="Birren B."/>
        </authorList>
    </citation>
    <scope>NUCLEOTIDE SEQUENCE [LARGE SCALE GENOMIC DNA]</scope>
    <source>
        <strain evidence="12 13">VS20</strain>
    </source>
</reference>
<dbReference type="Gene3D" id="1.20.1560.10">
    <property type="entry name" value="ABC transporter type 1, transmembrane domain"/>
    <property type="match status" value="1"/>
</dbReference>
<dbReference type="PROSITE" id="PS50893">
    <property type="entry name" value="ABC_TRANSPORTER_2"/>
    <property type="match status" value="1"/>
</dbReference>
<dbReference type="GO" id="GO:0012505">
    <property type="term" value="C:endomembrane system"/>
    <property type="evidence" value="ECO:0007669"/>
    <property type="project" value="UniProtKB-SubCell"/>
</dbReference>
<comment type="subcellular location">
    <subcellularLocation>
        <location evidence="1">Endomembrane system</location>
        <topology evidence="1">Multi-pass membrane protein</topology>
    </subcellularLocation>
</comment>
<dbReference type="GeneID" id="19948901"/>
<keyword evidence="8 9" id="KW-0472">Membrane</keyword>
<dbReference type="OMA" id="TNFPTIC"/>
<feature type="domain" description="ABC transmembrane type-1" evidence="11">
    <location>
        <begin position="95"/>
        <end position="376"/>
    </location>
</feature>
<dbReference type="GO" id="GO:0016887">
    <property type="term" value="F:ATP hydrolysis activity"/>
    <property type="evidence" value="ECO:0007669"/>
    <property type="project" value="InterPro"/>
</dbReference>
<dbReference type="FunFam" id="1.20.1560.10:FF:000006">
    <property type="entry name" value="ATP-binding cassette, sub-family C (CFTR/MRP), member 9"/>
    <property type="match status" value="1"/>
</dbReference>
<keyword evidence="2" id="KW-0813">Transport</keyword>
<gene>
    <name evidence="12" type="ORF">SDRG_08174</name>
</gene>
<evidence type="ECO:0000256" key="2">
    <source>
        <dbReference type="ARBA" id="ARBA00022448"/>
    </source>
</evidence>
<keyword evidence="7 9" id="KW-1133">Transmembrane helix</keyword>
<dbReference type="PANTHER" id="PTHR24223:SF443">
    <property type="entry name" value="MULTIDRUG-RESISTANCE LIKE PROTEIN 1, ISOFORM I"/>
    <property type="match status" value="1"/>
</dbReference>
<evidence type="ECO:0000313" key="13">
    <source>
        <dbReference type="Proteomes" id="UP000030762"/>
    </source>
</evidence>
<dbReference type="CDD" id="cd03250">
    <property type="entry name" value="ABCC_MRP_domain1"/>
    <property type="match status" value="1"/>
</dbReference>
<dbReference type="SUPFAM" id="SSF90123">
    <property type="entry name" value="ABC transporter transmembrane region"/>
    <property type="match status" value="1"/>
</dbReference>
<dbReference type="RefSeq" id="XP_008612266.1">
    <property type="nucleotide sequence ID" value="XM_008614044.1"/>
</dbReference>
<dbReference type="GO" id="GO:0016020">
    <property type="term" value="C:membrane"/>
    <property type="evidence" value="ECO:0007669"/>
    <property type="project" value="InterPro"/>
</dbReference>
<dbReference type="AlphaFoldDB" id="T0Q931"/>
<feature type="transmembrane region" description="Helical" evidence="9">
    <location>
        <begin position="129"/>
        <end position="149"/>
    </location>
</feature>
<dbReference type="PANTHER" id="PTHR24223">
    <property type="entry name" value="ATP-BINDING CASSETTE SUB-FAMILY C"/>
    <property type="match status" value="1"/>
</dbReference>
<dbReference type="EMBL" id="JH767155">
    <property type="protein sequence ID" value="EQC34404.1"/>
    <property type="molecule type" value="Genomic_DNA"/>
</dbReference>
<dbReference type="SUPFAM" id="SSF52540">
    <property type="entry name" value="P-loop containing nucleoside triphosphate hydrolases"/>
    <property type="match status" value="1"/>
</dbReference>
<keyword evidence="4" id="KW-0677">Repeat</keyword>
<dbReference type="InterPro" id="IPR011527">
    <property type="entry name" value="ABC1_TM_dom"/>
</dbReference>
<evidence type="ECO:0000256" key="7">
    <source>
        <dbReference type="ARBA" id="ARBA00022989"/>
    </source>
</evidence>
<sequence length="572" mass="63539">MSKTTTYSALPLQASAVQASVHPLDRASFLSRWTYWWANPLVDLANERQLNVDDIWLLPDRLQCATISNQFLPAYEAKNKSILRAFLSVFGWKAVVIGVMQFVAMLGSLYGPVVLQQVVSAVETSSVDFYTLLQPIVLLFVVKVAQAVIQTQTTFQNDLLYVNFTSALQDLLFRKALVLDASSRRAKSTGEVSNLFSADMMWILAASYQANQIWIIPLQITALMYMLWQLLGSAMICGLIVMFVTLYINRLVASLLRTNYKVMMDRKDTRMKTVNEVFGAMQIIKLNAWEERYYDKLSHQRDAELQAIWKQSLMGSMTVTINGAGPILLTTVSFAAYVLWLGETLTASKVFTALSLFAMIKAPMMMLPNIIANWMQAYVSYGRYNEFLAMSEKSADLVSDKVSANDVAIEIVDGAFGYDAEKPLFSNVNLVIKRGEFVVIHGSVGEGKSSLCNVLLGELDKYTGSVGVSGRVAYFAQQPWIQNMTIRENILFGHPYDRKKYNAVLEACALTKDLTLFAAGDRTEIGSKGVNVSGGQKARIALARACYSDADIFLLDSPFAFSGSSGTRRSCS</sequence>
<dbReference type="Pfam" id="PF00664">
    <property type="entry name" value="ABC_membrane"/>
    <property type="match status" value="1"/>
</dbReference>
<dbReference type="InterPro" id="IPR044746">
    <property type="entry name" value="ABCC_6TM_D1"/>
</dbReference>
<dbReference type="Proteomes" id="UP000030762">
    <property type="component" value="Unassembled WGS sequence"/>
</dbReference>
<dbReference type="InterPro" id="IPR036640">
    <property type="entry name" value="ABC1_TM_sf"/>
</dbReference>
<feature type="transmembrane region" description="Helical" evidence="9">
    <location>
        <begin position="346"/>
        <end position="367"/>
    </location>
</feature>